<keyword evidence="3 5" id="KW-0949">S-adenosyl-L-methionine</keyword>
<dbReference type="Gene3D" id="2.70.160.11">
    <property type="entry name" value="Hnrnp arginine n-methyltransferase1"/>
    <property type="match status" value="1"/>
</dbReference>
<evidence type="ECO:0000256" key="5">
    <source>
        <dbReference type="PROSITE-ProRule" id="PRU01015"/>
    </source>
</evidence>
<feature type="region of interest" description="Disordered" evidence="6">
    <location>
        <begin position="108"/>
        <end position="130"/>
    </location>
</feature>
<reference evidence="8" key="1">
    <citation type="journal article" date="2022" name="Cell">
        <title>Repeat-based holocentromeres influence genome architecture and karyotype evolution.</title>
        <authorList>
            <person name="Hofstatter P.G."/>
            <person name="Thangavel G."/>
            <person name="Lux T."/>
            <person name="Neumann P."/>
            <person name="Vondrak T."/>
            <person name="Novak P."/>
            <person name="Zhang M."/>
            <person name="Costa L."/>
            <person name="Castellani M."/>
            <person name="Scott A."/>
            <person name="Toegelov H."/>
            <person name="Fuchs J."/>
            <person name="Mata-Sucre Y."/>
            <person name="Dias Y."/>
            <person name="Vanzela A.L.L."/>
            <person name="Huettel B."/>
            <person name="Almeida C.C.S."/>
            <person name="Simkova H."/>
            <person name="Souza G."/>
            <person name="Pedrosa-Harand A."/>
            <person name="Macas J."/>
            <person name="Mayer K.F.X."/>
            <person name="Houben A."/>
            <person name="Marques A."/>
        </authorList>
    </citation>
    <scope>NUCLEOTIDE SEQUENCE</scope>
    <source>
        <strain evidence="8">RhyBre1mFocal</strain>
    </source>
</reference>
<evidence type="ECO:0000256" key="6">
    <source>
        <dbReference type="SAM" id="MobiDB-lite"/>
    </source>
</evidence>
<evidence type="ECO:0000259" key="7">
    <source>
        <dbReference type="Pfam" id="PF22528"/>
    </source>
</evidence>
<dbReference type="InterPro" id="IPR055135">
    <property type="entry name" value="PRMT_dom"/>
</dbReference>
<dbReference type="FunFam" id="2.70.160.11:FF:000008">
    <property type="entry name" value="Protein arginine N-methyltransferase 6"/>
    <property type="match status" value="1"/>
</dbReference>
<dbReference type="Gene3D" id="3.40.50.150">
    <property type="entry name" value="Vaccinia Virus protein VP39"/>
    <property type="match status" value="1"/>
</dbReference>
<name>A0A9Q0HQB2_9POAL</name>
<dbReference type="OrthoDB" id="7848332at2759"/>
<comment type="function">
    <text evidence="4">Arginine methyltransferase that can both catalyze the formation of omega-N monomethylarginine (MMA) and asymmetrical dimethylarginine (aDMA).</text>
</comment>
<dbReference type="EMBL" id="JAMQYH010000003">
    <property type="protein sequence ID" value="KAJ1694497.1"/>
    <property type="molecule type" value="Genomic_DNA"/>
</dbReference>
<dbReference type="InterPro" id="IPR029063">
    <property type="entry name" value="SAM-dependent_MTases_sf"/>
</dbReference>
<evidence type="ECO:0000313" key="9">
    <source>
        <dbReference type="Proteomes" id="UP001151287"/>
    </source>
</evidence>
<dbReference type="GO" id="GO:0032259">
    <property type="term" value="P:methylation"/>
    <property type="evidence" value="ECO:0007669"/>
    <property type="project" value="UniProtKB-KW"/>
</dbReference>
<dbReference type="PROSITE" id="PS51678">
    <property type="entry name" value="SAM_MT_PRMT"/>
    <property type="match status" value="1"/>
</dbReference>
<feature type="domain" description="Protein arginine N-methyltransferase" evidence="7">
    <location>
        <begin position="290"/>
        <end position="399"/>
    </location>
</feature>
<accession>A0A9Q0HQB2</accession>
<dbReference type="Pfam" id="PF06325">
    <property type="entry name" value="PrmA"/>
    <property type="match status" value="1"/>
</dbReference>
<dbReference type="CDD" id="cd02440">
    <property type="entry name" value="AdoMet_MTases"/>
    <property type="match status" value="1"/>
</dbReference>
<keyword evidence="9" id="KW-1185">Reference proteome</keyword>
<sequence>MNSIQFNRIQLRNVKSLTSELGISVLLLLTRTRSTESLPKSILSILSSSKSTNKLLRSDLHTVTKTLLFSPFSPTMQTGYSNGYGGGHTHSRRRSHRAAAGGVYRVCSSSLSSPPTAPSTPTTTSYGNSNHVDTETAVASMWEGYDEAYFQSYANVGIHQEMIKDRVRTDTYKAAIMHHQNLISGKVVMDVGCGTGILSIFCAQAGASRVYAIEASDIAIQANEIVKENDLSDRITVIHSRVEEVEIEEKVDVIISEWMGYALLYETMLPSVLYARDKWLKPGGLILPSHAMLYMAPVTNSERYHETIDFWRNVYGIDMSALIPLAKQCAFEEPVTETISGENVLTWPFMVKYIDCYTTTARELESITARYKLSAIMSAPLHGFAFWFEVEFNGPITISSNNDMGFPFQHGTNNGSNHRKRRQKNTVVLSTAPEETPTHWQQTILYFYEPIEVRQDQIIEGSITLSQSKENHRFMNVHLEYSTGGRSFVKESVMR</sequence>
<comment type="caution">
    <text evidence="8">The sequence shown here is derived from an EMBL/GenBank/DDBJ whole genome shotgun (WGS) entry which is preliminary data.</text>
</comment>
<feature type="domain" description="Protein arginine N-methyltransferase" evidence="7">
    <location>
        <begin position="423"/>
        <end position="483"/>
    </location>
</feature>
<feature type="compositionally biased region" description="Low complexity" evidence="6">
    <location>
        <begin position="108"/>
        <end position="125"/>
    </location>
</feature>
<dbReference type="PANTHER" id="PTHR11006:SF70">
    <property type="entry name" value="PROTEIN ARGININE N-METHYLTRANSFERASE 6.1-RELATED"/>
    <property type="match status" value="1"/>
</dbReference>
<keyword evidence="2 5" id="KW-0808">Transferase</keyword>
<dbReference type="SUPFAM" id="SSF53335">
    <property type="entry name" value="S-adenosyl-L-methionine-dependent methyltransferases"/>
    <property type="match status" value="1"/>
</dbReference>
<dbReference type="AlphaFoldDB" id="A0A9Q0HQB2"/>
<proteinExistence type="predicted"/>
<dbReference type="InterPro" id="IPR025799">
    <property type="entry name" value="Arg_MeTrfase"/>
</dbReference>
<protein>
    <recommendedName>
        <fullName evidence="7">Protein arginine N-methyltransferase domain-containing protein</fullName>
    </recommendedName>
</protein>
<dbReference type="PANTHER" id="PTHR11006">
    <property type="entry name" value="PROTEIN ARGININE N-METHYLTRANSFERASE"/>
    <property type="match status" value="1"/>
</dbReference>
<evidence type="ECO:0000256" key="3">
    <source>
        <dbReference type="ARBA" id="ARBA00022691"/>
    </source>
</evidence>
<evidence type="ECO:0000256" key="2">
    <source>
        <dbReference type="ARBA" id="ARBA00022679"/>
    </source>
</evidence>
<evidence type="ECO:0000256" key="4">
    <source>
        <dbReference type="ARBA" id="ARBA00057190"/>
    </source>
</evidence>
<keyword evidence="1 5" id="KW-0489">Methyltransferase</keyword>
<evidence type="ECO:0000256" key="1">
    <source>
        <dbReference type="ARBA" id="ARBA00022603"/>
    </source>
</evidence>
<dbReference type="GO" id="GO:0042054">
    <property type="term" value="F:histone methyltransferase activity"/>
    <property type="evidence" value="ECO:0007669"/>
    <property type="project" value="TreeGrafter"/>
</dbReference>
<dbReference type="Proteomes" id="UP001151287">
    <property type="component" value="Unassembled WGS sequence"/>
</dbReference>
<evidence type="ECO:0000313" key="8">
    <source>
        <dbReference type="EMBL" id="KAJ1694497.1"/>
    </source>
</evidence>
<dbReference type="GO" id="GO:0016274">
    <property type="term" value="F:protein-arginine N-methyltransferase activity"/>
    <property type="evidence" value="ECO:0007669"/>
    <property type="project" value="InterPro"/>
</dbReference>
<dbReference type="FunFam" id="3.40.50.150:FF:000016">
    <property type="entry name" value="Protein arginine N-methyltransferase 6"/>
    <property type="match status" value="1"/>
</dbReference>
<gene>
    <name evidence="8" type="ORF">LUZ63_011195</name>
</gene>
<dbReference type="Pfam" id="PF22528">
    <property type="entry name" value="PRMT_C"/>
    <property type="match status" value="2"/>
</dbReference>
<organism evidence="8 9">
    <name type="scientific">Rhynchospora breviuscula</name>
    <dbReference type="NCBI Taxonomy" id="2022672"/>
    <lineage>
        <taxon>Eukaryota</taxon>
        <taxon>Viridiplantae</taxon>
        <taxon>Streptophyta</taxon>
        <taxon>Embryophyta</taxon>
        <taxon>Tracheophyta</taxon>
        <taxon>Spermatophyta</taxon>
        <taxon>Magnoliopsida</taxon>
        <taxon>Liliopsida</taxon>
        <taxon>Poales</taxon>
        <taxon>Cyperaceae</taxon>
        <taxon>Cyperoideae</taxon>
        <taxon>Rhynchosporeae</taxon>
        <taxon>Rhynchospora</taxon>
    </lineage>
</organism>